<dbReference type="PRINTS" id="PR00337">
    <property type="entry name" value="LEUILEVALBP"/>
</dbReference>
<dbReference type="Proteomes" id="UP000463700">
    <property type="component" value="Unassembled WGS sequence"/>
</dbReference>
<accession>A0A6N6W1I9</accession>
<dbReference type="OrthoDB" id="9783240at2"/>
<evidence type="ECO:0000256" key="2">
    <source>
        <dbReference type="ARBA" id="ARBA00022448"/>
    </source>
</evidence>
<proteinExistence type="inferred from homology"/>
<evidence type="ECO:0000256" key="4">
    <source>
        <dbReference type="ARBA" id="ARBA00022970"/>
    </source>
</evidence>
<feature type="chain" id="PRO_5026658772" evidence="5">
    <location>
        <begin position="27"/>
        <end position="382"/>
    </location>
</feature>
<dbReference type="InterPro" id="IPR000709">
    <property type="entry name" value="Leu_Ile_Val-bd"/>
</dbReference>
<evidence type="ECO:0000256" key="1">
    <source>
        <dbReference type="ARBA" id="ARBA00010062"/>
    </source>
</evidence>
<evidence type="ECO:0000313" key="8">
    <source>
        <dbReference type="Proteomes" id="UP000463700"/>
    </source>
</evidence>
<name>A0A6N6W1I9_9BURK</name>
<organism evidence="7 8">
    <name type="scientific">Paraburkholderia madseniana</name>
    <dbReference type="NCBI Taxonomy" id="2599607"/>
    <lineage>
        <taxon>Bacteria</taxon>
        <taxon>Pseudomonadati</taxon>
        <taxon>Pseudomonadota</taxon>
        <taxon>Betaproteobacteria</taxon>
        <taxon>Burkholderiales</taxon>
        <taxon>Burkholderiaceae</taxon>
        <taxon>Paraburkholderia</taxon>
    </lineage>
</organism>
<keyword evidence="3 5" id="KW-0732">Signal</keyword>
<comment type="similarity">
    <text evidence="1">Belongs to the leucine-binding protein family.</text>
</comment>
<evidence type="ECO:0000256" key="3">
    <source>
        <dbReference type="ARBA" id="ARBA00022729"/>
    </source>
</evidence>
<evidence type="ECO:0000259" key="6">
    <source>
        <dbReference type="Pfam" id="PF13458"/>
    </source>
</evidence>
<keyword evidence="2" id="KW-0813">Transport</keyword>
<sequence>MKSFVISKTALILLTVAFDASSFAKAETTQIVKLGAVAPLTGGLAHQGRDSENGAKLAVDEINAKGLVVGGNKVVLWLEQEDDAADPRTATQIAQKLVDDKVVAVIGHQTSGTSIPASRIYRDAGIVQITPASTNPLYTQQGFKTTYRLIATDAQQAPALATYAAKNMNAKTIAIVDDATAYGQGLADQFSNNVQALGIKVLSRDASTDKTVDFKGILTKIKGENPDIIMYGGSDAAGAQLVRQAAQLGLRAKVLSGDGLCTEKMGEMAGDASKNLVCSEAGLPLEMMPGGEAFKKRYVQKFNQPIQSYAPFAYDAVNVVVDAMKRANSTDPARILDAMQATQYNGVIGRIAFDSKGDLKETGISLYQFKNGKKNLLQVVRM</sequence>
<feature type="domain" description="Leucine-binding protein" evidence="6">
    <location>
        <begin position="32"/>
        <end position="372"/>
    </location>
</feature>
<dbReference type="AlphaFoldDB" id="A0A6N6W1I9"/>
<dbReference type="GO" id="GO:0006865">
    <property type="term" value="P:amino acid transport"/>
    <property type="evidence" value="ECO:0007669"/>
    <property type="project" value="UniProtKB-KW"/>
</dbReference>
<gene>
    <name evidence="7" type="ORF">FSO04_43680</name>
</gene>
<feature type="signal peptide" evidence="5">
    <location>
        <begin position="1"/>
        <end position="26"/>
    </location>
</feature>
<keyword evidence="4" id="KW-0029">Amino-acid transport</keyword>
<evidence type="ECO:0000313" key="7">
    <source>
        <dbReference type="EMBL" id="KAE8753708.1"/>
    </source>
</evidence>
<dbReference type="PANTHER" id="PTHR47151:SF2">
    <property type="entry name" value="AMINO ACID BINDING PROTEIN"/>
    <property type="match status" value="1"/>
</dbReference>
<dbReference type="EMBL" id="VOSW01000177">
    <property type="protein sequence ID" value="KAE8753708.1"/>
    <property type="molecule type" value="Genomic_DNA"/>
</dbReference>
<dbReference type="PANTHER" id="PTHR47151">
    <property type="entry name" value="LEU/ILE/VAL-BINDING ABC TRANSPORTER SUBUNIT"/>
    <property type="match status" value="1"/>
</dbReference>
<dbReference type="InterPro" id="IPR028082">
    <property type="entry name" value="Peripla_BP_I"/>
</dbReference>
<dbReference type="Pfam" id="PF13458">
    <property type="entry name" value="Peripla_BP_6"/>
    <property type="match status" value="1"/>
</dbReference>
<dbReference type="Gene3D" id="3.40.50.2300">
    <property type="match status" value="2"/>
</dbReference>
<dbReference type="CDD" id="cd06342">
    <property type="entry name" value="PBP1_ABC_LIVBP-like"/>
    <property type="match status" value="1"/>
</dbReference>
<dbReference type="InterPro" id="IPR028081">
    <property type="entry name" value="Leu-bd"/>
</dbReference>
<comment type="caution">
    <text evidence="7">The sequence shown here is derived from an EMBL/GenBank/DDBJ whole genome shotgun (WGS) entry which is preliminary data.</text>
</comment>
<evidence type="ECO:0000256" key="5">
    <source>
        <dbReference type="SAM" id="SignalP"/>
    </source>
</evidence>
<dbReference type="SUPFAM" id="SSF53822">
    <property type="entry name" value="Periplasmic binding protein-like I"/>
    <property type="match status" value="1"/>
</dbReference>
<reference evidence="7 8" key="1">
    <citation type="journal article" date="2020" name="Int. J. Syst. Evol. Microbiol.">
        <title>Paraburkholderia madseniana sp. nov., a phenolic acid-degrading bacterium isolated from acidic forest soil.</title>
        <authorList>
            <person name="Wilhelm R.C."/>
            <person name="Murphy S.J.L."/>
            <person name="Feriancek N.M."/>
            <person name="Karasz D.C."/>
            <person name="DeRito C.M."/>
            <person name="Newman J.D."/>
            <person name="Buckley D.H."/>
        </authorList>
    </citation>
    <scope>NUCLEOTIDE SEQUENCE [LARGE SCALE GENOMIC DNA]</scope>
    <source>
        <strain evidence="7 8">RP11</strain>
    </source>
</reference>
<protein>
    <submittedName>
        <fullName evidence="7">ABC transporter substrate-binding protein</fullName>
    </submittedName>
</protein>